<gene>
    <name evidence="2" type="ORF">COU05_00500</name>
</gene>
<evidence type="ECO:0000259" key="1">
    <source>
        <dbReference type="Pfam" id="PF12705"/>
    </source>
</evidence>
<feature type="domain" description="PD-(D/E)XK endonuclease-like" evidence="1">
    <location>
        <begin position="23"/>
        <end position="245"/>
    </location>
</feature>
<dbReference type="EMBL" id="PFAX01000006">
    <property type="protein sequence ID" value="PIR90709.1"/>
    <property type="molecule type" value="Genomic_DNA"/>
</dbReference>
<dbReference type="Pfam" id="PF12705">
    <property type="entry name" value="PDDEXK_1"/>
    <property type="match status" value="1"/>
</dbReference>
<evidence type="ECO:0000313" key="3">
    <source>
        <dbReference type="Proteomes" id="UP000230132"/>
    </source>
</evidence>
<dbReference type="Proteomes" id="UP000230132">
    <property type="component" value="Unassembled WGS sequence"/>
</dbReference>
<proteinExistence type="predicted"/>
<dbReference type="InterPro" id="IPR038726">
    <property type="entry name" value="PDDEXK_AddAB-type"/>
</dbReference>
<dbReference type="AlphaFoldDB" id="A0A2H0UX07"/>
<name>A0A2H0UX07_9BACT</name>
<dbReference type="InterPro" id="IPR011604">
    <property type="entry name" value="PDDEXK-like_dom_sf"/>
</dbReference>
<comment type="caution">
    <text evidence="2">The sequence shown here is derived from an EMBL/GenBank/DDBJ whole genome shotgun (WGS) entry which is preliminary data.</text>
</comment>
<protein>
    <recommendedName>
        <fullName evidence="1">PD-(D/E)XK endonuclease-like domain-containing protein</fullName>
    </recommendedName>
</protein>
<evidence type="ECO:0000313" key="2">
    <source>
        <dbReference type="EMBL" id="PIR90709.1"/>
    </source>
</evidence>
<accession>A0A2H0UX07</accession>
<organism evidence="2 3">
    <name type="scientific">bacterium (Candidatus Gribaldobacteria) CG10_big_fil_rev_8_21_14_0_10_37_21</name>
    <dbReference type="NCBI Taxonomy" id="2014275"/>
    <lineage>
        <taxon>Bacteria</taxon>
        <taxon>Candidatus Gribaldobacteria</taxon>
    </lineage>
</organism>
<reference evidence="3" key="1">
    <citation type="submission" date="2017-09" db="EMBL/GenBank/DDBJ databases">
        <title>Depth-based differentiation of microbial function through sediment-hosted aquifers and enrichment of novel symbionts in the deep terrestrial subsurface.</title>
        <authorList>
            <person name="Probst A.J."/>
            <person name="Ladd B."/>
            <person name="Jarett J.K."/>
            <person name="Geller-Mcgrath D.E."/>
            <person name="Sieber C.M.K."/>
            <person name="Emerson J.B."/>
            <person name="Anantharaman K."/>
            <person name="Thomas B.C."/>
            <person name="Malmstrom R."/>
            <person name="Stieglmeier M."/>
            <person name="Klingl A."/>
            <person name="Woyke T."/>
            <person name="Ryan C.M."/>
            <person name="Banfield J.F."/>
        </authorList>
    </citation>
    <scope>NUCLEOTIDE SEQUENCE [LARGE SCALE GENOMIC DNA]</scope>
</reference>
<sequence>MSQYYNAQRVRGLYLPNAKEPFRLSRSKIDLFLSCPRCFYYDRKLGVGRPPGFPFALNSAVDKLLKTEFDLHRAEQSQHPLMEHYGLVDIVPYQNPLMDEWRNALSGGICYLHKPTNFYVTGGIDDVWQNIKTEELIIVDYKATSKETEVNLDADWQISYKHQMEIYQWLFRQNGYKISEIGYFVYCNGNADKEAFDAKLEFEIKVIPYQGDDSWVEQTLKDAYHCLNQGKIPPASPDCDYCSYLEAINKAGEKIA</sequence>
<dbReference type="Gene3D" id="3.90.320.10">
    <property type="match status" value="1"/>
</dbReference>